<dbReference type="InterPro" id="IPR049577">
    <property type="entry name" value="GMPP_N"/>
</dbReference>
<dbReference type="Pfam" id="PF00483">
    <property type="entry name" value="NTP_transferase"/>
    <property type="match status" value="1"/>
</dbReference>
<accession>A0A382PIQ9</accession>
<dbReference type="PANTHER" id="PTHR46390">
    <property type="entry name" value="MANNOSE-1-PHOSPHATE GUANYLYLTRANSFERASE"/>
    <property type="match status" value="1"/>
</dbReference>
<name>A0A382PIQ9_9ZZZZ</name>
<feature type="non-terminal residue" evidence="2">
    <location>
        <position position="263"/>
    </location>
</feature>
<dbReference type="CDD" id="cd02509">
    <property type="entry name" value="GDP-M1P_Guanylyltransferase"/>
    <property type="match status" value="1"/>
</dbReference>
<evidence type="ECO:0000259" key="1">
    <source>
        <dbReference type="Pfam" id="PF00483"/>
    </source>
</evidence>
<dbReference type="InterPro" id="IPR029044">
    <property type="entry name" value="Nucleotide-diphossugar_trans"/>
</dbReference>
<gene>
    <name evidence="2" type="ORF">METZ01_LOCUS325980</name>
</gene>
<sequence>MPPKKKISHNERFAIILAGGKGERFWPLSRESSPKQLLALFSKKSFLQNTYERIKPLVPTKNIFVITSQSQVAAIRKQLPKIPKDNVIGEPCGRDTCAAITLASALVGARTTTGVMAILPSDHLIPAKSEKKFQTILEESYDLASRGQAIVTIGIKPTAPETGYGYIQMGDRLPAPKDRKAYKSAFHVAHRFAEKPHFDKAVHFVNSGDYRWNAGMFVFSFATIIESLLKHQKQLHEACERWFNLANSSLKLKKVIAKDYLDL</sequence>
<dbReference type="AlphaFoldDB" id="A0A382PIQ9"/>
<dbReference type="Gene3D" id="3.90.550.10">
    <property type="entry name" value="Spore Coat Polysaccharide Biosynthesis Protein SpsA, Chain A"/>
    <property type="match status" value="1"/>
</dbReference>
<evidence type="ECO:0000313" key="2">
    <source>
        <dbReference type="EMBL" id="SVC73126.1"/>
    </source>
</evidence>
<dbReference type="EMBL" id="UINC01107614">
    <property type="protein sequence ID" value="SVC73126.1"/>
    <property type="molecule type" value="Genomic_DNA"/>
</dbReference>
<dbReference type="SUPFAM" id="SSF53448">
    <property type="entry name" value="Nucleotide-diphospho-sugar transferases"/>
    <property type="match status" value="1"/>
</dbReference>
<protein>
    <recommendedName>
        <fullName evidence="1">Nucleotidyl transferase domain-containing protein</fullName>
    </recommendedName>
</protein>
<dbReference type="InterPro" id="IPR005835">
    <property type="entry name" value="NTP_transferase_dom"/>
</dbReference>
<organism evidence="2">
    <name type="scientific">marine metagenome</name>
    <dbReference type="NCBI Taxonomy" id="408172"/>
    <lineage>
        <taxon>unclassified sequences</taxon>
        <taxon>metagenomes</taxon>
        <taxon>ecological metagenomes</taxon>
    </lineage>
</organism>
<feature type="domain" description="Nucleotidyl transferase" evidence="1">
    <location>
        <begin position="14"/>
        <end position="251"/>
    </location>
</feature>
<dbReference type="GO" id="GO:0009298">
    <property type="term" value="P:GDP-mannose biosynthetic process"/>
    <property type="evidence" value="ECO:0007669"/>
    <property type="project" value="TreeGrafter"/>
</dbReference>
<dbReference type="GO" id="GO:0004475">
    <property type="term" value="F:mannose-1-phosphate guanylyltransferase (GTP) activity"/>
    <property type="evidence" value="ECO:0007669"/>
    <property type="project" value="InterPro"/>
</dbReference>
<dbReference type="InterPro" id="IPR051161">
    <property type="entry name" value="Mannose-6P_isomerase_type2"/>
</dbReference>
<dbReference type="PANTHER" id="PTHR46390:SF1">
    <property type="entry name" value="MANNOSE-1-PHOSPHATE GUANYLYLTRANSFERASE"/>
    <property type="match status" value="1"/>
</dbReference>
<reference evidence="2" key="1">
    <citation type="submission" date="2018-05" db="EMBL/GenBank/DDBJ databases">
        <authorList>
            <person name="Lanie J.A."/>
            <person name="Ng W.-L."/>
            <person name="Kazmierczak K.M."/>
            <person name="Andrzejewski T.M."/>
            <person name="Davidsen T.M."/>
            <person name="Wayne K.J."/>
            <person name="Tettelin H."/>
            <person name="Glass J.I."/>
            <person name="Rusch D."/>
            <person name="Podicherti R."/>
            <person name="Tsui H.-C.T."/>
            <person name="Winkler M.E."/>
        </authorList>
    </citation>
    <scope>NUCLEOTIDE SEQUENCE</scope>
</reference>
<proteinExistence type="predicted"/>